<evidence type="ECO:0000313" key="2">
    <source>
        <dbReference type="Proteomes" id="UP000440578"/>
    </source>
</evidence>
<protein>
    <recommendedName>
        <fullName evidence="3">SGNH/GDSL hydrolase family protein</fullName>
    </recommendedName>
</protein>
<dbReference type="EMBL" id="VIIS01002045">
    <property type="protein sequence ID" value="KAF0289243.1"/>
    <property type="molecule type" value="Genomic_DNA"/>
</dbReference>
<dbReference type="Proteomes" id="UP000440578">
    <property type="component" value="Unassembled WGS sequence"/>
</dbReference>
<keyword evidence="2" id="KW-1185">Reference proteome</keyword>
<reference evidence="1 2" key="1">
    <citation type="submission" date="2019-07" db="EMBL/GenBank/DDBJ databases">
        <title>Draft genome assembly of a fouling barnacle, Amphibalanus amphitrite (Darwin, 1854): The first reference genome for Thecostraca.</title>
        <authorList>
            <person name="Kim W."/>
        </authorList>
    </citation>
    <scope>NUCLEOTIDE SEQUENCE [LARGE SCALE GENOMIC DNA]</scope>
    <source>
        <strain evidence="1">SNU_AA5</strain>
        <tissue evidence="1">Soma without cirri and trophi</tissue>
    </source>
</reference>
<evidence type="ECO:0008006" key="3">
    <source>
        <dbReference type="Google" id="ProtNLM"/>
    </source>
</evidence>
<organism evidence="1 2">
    <name type="scientific">Amphibalanus amphitrite</name>
    <name type="common">Striped barnacle</name>
    <name type="synonym">Balanus amphitrite</name>
    <dbReference type="NCBI Taxonomy" id="1232801"/>
    <lineage>
        <taxon>Eukaryota</taxon>
        <taxon>Metazoa</taxon>
        <taxon>Ecdysozoa</taxon>
        <taxon>Arthropoda</taxon>
        <taxon>Crustacea</taxon>
        <taxon>Multicrustacea</taxon>
        <taxon>Cirripedia</taxon>
        <taxon>Thoracica</taxon>
        <taxon>Thoracicalcarea</taxon>
        <taxon>Balanomorpha</taxon>
        <taxon>Balanoidea</taxon>
        <taxon>Balanidae</taxon>
        <taxon>Amphibalaninae</taxon>
        <taxon>Amphibalanus</taxon>
    </lineage>
</organism>
<gene>
    <name evidence="1" type="ORF">FJT64_012440</name>
</gene>
<name>A0A6A4V699_AMPAM</name>
<dbReference type="SUPFAM" id="SSF52266">
    <property type="entry name" value="SGNH hydrolase"/>
    <property type="match status" value="1"/>
</dbReference>
<sequence>MEVICLQNDEADQWFAEQAVPLEPVPDPRMHLVLGDSVARRSGLRSAKDSTCNRACEGATWLTVLSNLETDISAWQVAAAANGERLGSALIWLNGAELYTRYTQMSSFSAEELSSIGERATRVIGRLLNVAENVCVLGPLPRPAGELLGTPWQITAAYHHERTLMRIDFGDRLKCLPIGRSLVRKMGRHERGIWGVEHFFLDGVHPSPSGYVKLTASDYFPKWLKVGDE</sequence>
<proteinExistence type="predicted"/>
<accession>A0A6A4V699</accession>
<dbReference type="AlphaFoldDB" id="A0A6A4V699"/>
<comment type="caution">
    <text evidence="1">The sequence shown here is derived from an EMBL/GenBank/DDBJ whole genome shotgun (WGS) entry which is preliminary data.</text>
</comment>
<evidence type="ECO:0000313" key="1">
    <source>
        <dbReference type="EMBL" id="KAF0289243.1"/>
    </source>
</evidence>